<feature type="region of interest" description="Disordered" evidence="8">
    <location>
        <begin position="244"/>
        <end position="271"/>
    </location>
</feature>
<keyword evidence="6" id="KW-0694">RNA-binding</keyword>
<dbReference type="SUPFAM" id="SSF54928">
    <property type="entry name" value="RNA-binding domain, RBD"/>
    <property type="match status" value="2"/>
</dbReference>
<dbReference type="PANTHER" id="PTHR13948:SF3">
    <property type="entry name" value="FI21118P1"/>
    <property type="match status" value="1"/>
</dbReference>
<gene>
    <name evidence="9" type="ORF">QR98_0074670</name>
</gene>
<comment type="caution">
    <text evidence="9">The sequence shown here is derived from an EMBL/GenBank/DDBJ whole genome shotgun (WGS) entry which is preliminary data.</text>
</comment>
<evidence type="ECO:0000256" key="7">
    <source>
        <dbReference type="ARBA" id="ARBA00023242"/>
    </source>
</evidence>
<evidence type="ECO:0000256" key="8">
    <source>
        <dbReference type="SAM" id="MobiDB-lite"/>
    </source>
</evidence>
<dbReference type="GO" id="GO:0000398">
    <property type="term" value="P:mRNA splicing, via spliceosome"/>
    <property type="evidence" value="ECO:0007669"/>
    <property type="project" value="TreeGrafter"/>
</dbReference>
<evidence type="ECO:0000256" key="5">
    <source>
        <dbReference type="ARBA" id="ARBA00022833"/>
    </source>
</evidence>
<accession>A0A132AD80</accession>
<organism evidence="9 10">
    <name type="scientific">Sarcoptes scabiei</name>
    <name type="common">Itch mite</name>
    <name type="synonym">Acarus scabiei</name>
    <dbReference type="NCBI Taxonomy" id="52283"/>
    <lineage>
        <taxon>Eukaryota</taxon>
        <taxon>Metazoa</taxon>
        <taxon>Ecdysozoa</taxon>
        <taxon>Arthropoda</taxon>
        <taxon>Chelicerata</taxon>
        <taxon>Arachnida</taxon>
        <taxon>Acari</taxon>
        <taxon>Acariformes</taxon>
        <taxon>Sarcoptiformes</taxon>
        <taxon>Astigmata</taxon>
        <taxon>Psoroptidia</taxon>
        <taxon>Sarcoptoidea</taxon>
        <taxon>Sarcoptidae</taxon>
        <taxon>Sarcoptinae</taxon>
        <taxon>Sarcoptes</taxon>
    </lineage>
</organism>
<dbReference type="PROSITE" id="PS50174">
    <property type="entry name" value="G_PATCH"/>
    <property type="match status" value="1"/>
</dbReference>
<dbReference type="PROSITE" id="PS50157">
    <property type="entry name" value="ZINC_FINGER_C2H2_2"/>
    <property type="match status" value="1"/>
</dbReference>
<dbReference type="Gene3D" id="4.10.1060.10">
    <property type="entry name" value="Zinc finger, RanBP2-type"/>
    <property type="match status" value="1"/>
</dbReference>
<reference evidence="9 10" key="1">
    <citation type="journal article" date="2015" name="Parasit. Vectors">
        <title>Draft genome of the scabies mite.</title>
        <authorList>
            <person name="Rider S.D.Jr."/>
            <person name="Morgan M.S."/>
            <person name="Arlian L.G."/>
        </authorList>
    </citation>
    <scope>NUCLEOTIDE SEQUENCE [LARGE SCALE GENOMIC DNA]</scope>
    <source>
        <strain evidence="9">Arlian Lab</strain>
    </source>
</reference>
<comment type="subcellular location">
    <subcellularLocation>
        <location evidence="1">Nucleus</location>
    </subcellularLocation>
</comment>
<dbReference type="InterPro" id="IPR036443">
    <property type="entry name" value="Znf_RanBP2_sf"/>
</dbReference>
<dbReference type="InterPro" id="IPR001876">
    <property type="entry name" value="Znf_RanBP2"/>
</dbReference>
<dbReference type="GO" id="GO:0008270">
    <property type="term" value="F:zinc ion binding"/>
    <property type="evidence" value="ECO:0007669"/>
    <property type="project" value="UniProtKB-KW"/>
</dbReference>
<dbReference type="AlphaFoldDB" id="A0A132AD80"/>
<keyword evidence="5" id="KW-0862">Zinc</keyword>
<feature type="compositionally biased region" description="Low complexity" evidence="8">
    <location>
        <begin position="313"/>
        <end position="322"/>
    </location>
</feature>
<feature type="region of interest" description="Disordered" evidence="8">
    <location>
        <begin position="299"/>
        <end position="322"/>
    </location>
</feature>
<keyword evidence="4" id="KW-0863">Zinc-finger</keyword>
<dbReference type="PROSITE" id="PS01358">
    <property type="entry name" value="ZF_RANBP2_1"/>
    <property type="match status" value="1"/>
</dbReference>
<dbReference type="VEuPathDB" id="VectorBase:SSCA005806"/>
<sequence>MRNKETGLSRGFGFIEFSTIEEATQLKQSNQDYLVLEGEHHCSLHYSFSKDSAPNVDKSCLKGDWCCPKCGINNFKRRDECFKCGTSKDEYEDTQSSKQSINQQTNVLLLRNLSPSTTEETVLYKIGTLTSLPIKSIRIVNDSQFPSTNVCYLELHSIYEASDLLEIILSMPSGFMMDNHIITVTYGKRSESIIPSSSFAPKNAALAALAAAQWKNLDDTFFIETQKYMYYDSANQVYISVDSDGQVSDQKKDKTQDNMSKIDSNKTDSTKMAKKIAKDMEKWAKKLNQQQVISKPTTVPIIPCNTDNQTEDSSTTSISSSSSVEKVQQIASLMASNKSNNISTKSESITDPFEIIRAEEERMIDRKRLACLLCKRQFNSQELLAKHQKLSELHKMAYRDRAKERRDKFGIDDTPKYSAAHKFALENASIDQNASIASPPPISNDNIGNKMLKAMGWTEGTGLGKSNQGMSGVIEVTRRKSGLGLGSQNATYTRESYKEAVKRTALQRFKEMNES</sequence>
<dbReference type="InterPro" id="IPR012677">
    <property type="entry name" value="Nucleotide-bd_a/b_plait_sf"/>
</dbReference>
<evidence type="ECO:0000256" key="6">
    <source>
        <dbReference type="ARBA" id="ARBA00022884"/>
    </source>
</evidence>
<dbReference type="Pfam" id="PF01585">
    <property type="entry name" value="G-patch"/>
    <property type="match status" value="1"/>
</dbReference>
<dbReference type="InterPro" id="IPR035979">
    <property type="entry name" value="RBD_domain_sf"/>
</dbReference>
<dbReference type="PROSITE" id="PS50199">
    <property type="entry name" value="ZF_RANBP2_2"/>
    <property type="match status" value="1"/>
</dbReference>
<protein>
    <submittedName>
        <fullName evidence="9">RNA-binding protein 5-like protein</fullName>
    </submittedName>
</protein>
<evidence type="ECO:0000313" key="9">
    <source>
        <dbReference type="EMBL" id="KPM08941.1"/>
    </source>
</evidence>
<dbReference type="GO" id="GO:0003723">
    <property type="term" value="F:RNA binding"/>
    <property type="evidence" value="ECO:0007669"/>
    <property type="project" value="UniProtKB-KW"/>
</dbReference>
<dbReference type="SMART" id="SM00547">
    <property type="entry name" value="ZnF_RBZ"/>
    <property type="match status" value="1"/>
</dbReference>
<keyword evidence="3" id="KW-0677">Repeat</keyword>
<dbReference type="EMBL" id="JXLN01012894">
    <property type="protein sequence ID" value="KPM08941.1"/>
    <property type="molecule type" value="Genomic_DNA"/>
</dbReference>
<name>A0A132AD80_SARSC</name>
<dbReference type="InterPro" id="IPR013087">
    <property type="entry name" value="Znf_C2H2_type"/>
</dbReference>
<proteinExistence type="predicted"/>
<keyword evidence="2" id="KW-0479">Metal-binding</keyword>
<dbReference type="SUPFAM" id="SSF90209">
    <property type="entry name" value="Ran binding protein zinc finger-like"/>
    <property type="match status" value="1"/>
</dbReference>
<evidence type="ECO:0000256" key="3">
    <source>
        <dbReference type="ARBA" id="ARBA00022737"/>
    </source>
</evidence>
<evidence type="ECO:0000256" key="4">
    <source>
        <dbReference type="ARBA" id="ARBA00022771"/>
    </source>
</evidence>
<dbReference type="GO" id="GO:0005634">
    <property type="term" value="C:nucleus"/>
    <property type="evidence" value="ECO:0007669"/>
    <property type="project" value="UniProtKB-SubCell"/>
</dbReference>
<evidence type="ECO:0000313" key="10">
    <source>
        <dbReference type="Proteomes" id="UP000616769"/>
    </source>
</evidence>
<dbReference type="InterPro" id="IPR000467">
    <property type="entry name" value="G_patch_dom"/>
</dbReference>
<evidence type="ECO:0000256" key="2">
    <source>
        <dbReference type="ARBA" id="ARBA00022723"/>
    </source>
</evidence>
<dbReference type="SMART" id="SM00443">
    <property type="entry name" value="G_patch"/>
    <property type="match status" value="1"/>
</dbReference>
<dbReference type="OrthoDB" id="29221at2759"/>
<keyword evidence="7" id="KW-0539">Nucleus</keyword>
<dbReference type="Proteomes" id="UP000616769">
    <property type="component" value="Unassembled WGS sequence"/>
</dbReference>
<dbReference type="PANTHER" id="PTHR13948">
    <property type="entry name" value="RNA-BINDING PROTEIN"/>
    <property type="match status" value="1"/>
</dbReference>
<dbReference type="Gene3D" id="3.30.70.330">
    <property type="match status" value="2"/>
</dbReference>
<evidence type="ECO:0000256" key="1">
    <source>
        <dbReference type="ARBA" id="ARBA00004123"/>
    </source>
</evidence>